<keyword evidence="2" id="KW-1185">Reference proteome</keyword>
<organism evidence="1 2">
    <name type="scientific">Senna tora</name>
    <dbReference type="NCBI Taxonomy" id="362788"/>
    <lineage>
        <taxon>Eukaryota</taxon>
        <taxon>Viridiplantae</taxon>
        <taxon>Streptophyta</taxon>
        <taxon>Embryophyta</taxon>
        <taxon>Tracheophyta</taxon>
        <taxon>Spermatophyta</taxon>
        <taxon>Magnoliopsida</taxon>
        <taxon>eudicotyledons</taxon>
        <taxon>Gunneridae</taxon>
        <taxon>Pentapetalae</taxon>
        <taxon>rosids</taxon>
        <taxon>fabids</taxon>
        <taxon>Fabales</taxon>
        <taxon>Fabaceae</taxon>
        <taxon>Caesalpinioideae</taxon>
        <taxon>Cassia clade</taxon>
        <taxon>Senna</taxon>
    </lineage>
</organism>
<dbReference type="EMBL" id="JAAIUW010000002">
    <property type="protein sequence ID" value="KAF7841103.1"/>
    <property type="molecule type" value="Genomic_DNA"/>
</dbReference>
<gene>
    <name evidence="1" type="ORF">G2W53_003401</name>
</gene>
<evidence type="ECO:0000313" key="2">
    <source>
        <dbReference type="Proteomes" id="UP000634136"/>
    </source>
</evidence>
<proteinExistence type="predicted"/>
<name>A0A834X8U0_9FABA</name>
<dbReference type="AlphaFoldDB" id="A0A834X8U0"/>
<evidence type="ECO:0000313" key="1">
    <source>
        <dbReference type="EMBL" id="KAF7841103.1"/>
    </source>
</evidence>
<accession>A0A834X8U0</accession>
<protein>
    <submittedName>
        <fullName evidence="1">Uncharacterized protein</fullName>
    </submittedName>
</protein>
<sequence>MLLFCQSAAVPPRRSCRSSEVDSPPPLIDQFFSPISLVVADVIFLFCCSDSIWVDVGSRSHCSIVLLVCRSVCLTETVISLTGAALLVYLNRSGVARPRGEVARPSEPLALYFQSPRRLRCFCLIGASCQWQVLSFSLLTLHHVWVC</sequence>
<dbReference type="Proteomes" id="UP000634136">
    <property type="component" value="Unassembled WGS sequence"/>
</dbReference>
<reference evidence="1" key="1">
    <citation type="submission" date="2020-09" db="EMBL/GenBank/DDBJ databases">
        <title>Genome-Enabled Discovery of Anthraquinone Biosynthesis in Senna tora.</title>
        <authorList>
            <person name="Kang S.-H."/>
            <person name="Pandey R.P."/>
            <person name="Lee C.-M."/>
            <person name="Sim J.-S."/>
            <person name="Jeong J.-T."/>
            <person name="Choi B.-S."/>
            <person name="Jung M."/>
            <person name="Ginzburg D."/>
            <person name="Zhao K."/>
            <person name="Won S.Y."/>
            <person name="Oh T.-J."/>
            <person name="Yu Y."/>
            <person name="Kim N.-H."/>
            <person name="Lee O.R."/>
            <person name="Lee T.-H."/>
            <person name="Bashyal P."/>
            <person name="Kim T.-S."/>
            <person name="Lee W.-H."/>
            <person name="Kawkins C."/>
            <person name="Kim C.-K."/>
            <person name="Kim J.S."/>
            <person name="Ahn B.O."/>
            <person name="Rhee S.Y."/>
            <person name="Sohng J.K."/>
        </authorList>
    </citation>
    <scope>NUCLEOTIDE SEQUENCE</scope>
    <source>
        <tissue evidence="1">Leaf</tissue>
    </source>
</reference>
<comment type="caution">
    <text evidence="1">The sequence shown here is derived from an EMBL/GenBank/DDBJ whole genome shotgun (WGS) entry which is preliminary data.</text>
</comment>